<dbReference type="STRING" id="1043005.A0A074Z2H6"/>
<dbReference type="OrthoDB" id="5417628at2759"/>
<proteinExistence type="predicted"/>
<name>A0A074Z2H6_AURSE</name>
<dbReference type="Proteomes" id="UP000030641">
    <property type="component" value="Unassembled WGS sequence"/>
</dbReference>
<dbReference type="RefSeq" id="XP_013341716.1">
    <property type="nucleotide sequence ID" value="XM_013486262.1"/>
</dbReference>
<sequence>MRFTDWDVILFPQTSSVPIQEFRTEFFDVVTRKFGYRIDTINPDGNFPHKIIDLPTRRLFFPPFHQAVGNQLQLHIPDNLGRITVGISEGYFYEAPSGTRFNPIKDVVSFKWVHAPEQILRAAGVLWPHPTIGHIQVPHMSFPVTASSQVPIETSQFNFGDFGC</sequence>
<evidence type="ECO:0000313" key="1">
    <source>
        <dbReference type="EMBL" id="KEQ93276.1"/>
    </source>
</evidence>
<protein>
    <submittedName>
        <fullName evidence="1">Uncharacterized protein</fullName>
    </submittedName>
</protein>
<accession>A0A074Z2H6</accession>
<reference evidence="1 2" key="1">
    <citation type="journal article" date="2014" name="BMC Genomics">
        <title>Genome sequencing of four Aureobasidium pullulans varieties: biotechnological potential, stress tolerance, and description of new species.</title>
        <authorList>
            <person name="Gostin Ar C."/>
            <person name="Ohm R.A."/>
            <person name="Kogej T."/>
            <person name="Sonjak S."/>
            <person name="Turk M."/>
            <person name="Zajc J."/>
            <person name="Zalar P."/>
            <person name="Grube M."/>
            <person name="Sun H."/>
            <person name="Han J."/>
            <person name="Sharma A."/>
            <person name="Chiniquy J."/>
            <person name="Ngan C.Y."/>
            <person name="Lipzen A."/>
            <person name="Barry K."/>
            <person name="Grigoriev I.V."/>
            <person name="Gunde-Cimerman N."/>
        </authorList>
    </citation>
    <scope>NUCLEOTIDE SEQUENCE [LARGE SCALE GENOMIC DNA]</scope>
    <source>
        <strain evidence="1 2">EXF-2481</strain>
    </source>
</reference>
<dbReference type="OMA" id="YRVECHA"/>
<dbReference type="EMBL" id="KL584766">
    <property type="protein sequence ID" value="KEQ93276.1"/>
    <property type="molecule type" value="Genomic_DNA"/>
</dbReference>
<dbReference type="AlphaFoldDB" id="A0A074Z2H6"/>
<keyword evidence="2" id="KW-1185">Reference proteome</keyword>
<dbReference type="GeneID" id="25370502"/>
<evidence type="ECO:0000313" key="2">
    <source>
        <dbReference type="Proteomes" id="UP000030641"/>
    </source>
</evidence>
<dbReference type="InParanoid" id="A0A074Z2H6"/>
<gene>
    <name evidence="1" type="ORF">AUEXF2481DRAFT_6814</name>
</gene>
<organism evidence="1 2">
    <name type="scientific">Aureobasidium subglaciale (strain EXF-2481)</name>
    <name type="common">Aureobasidium pullulans var. subglaciale</name>
    <dbReference type="NCBI Taxonomy" id="1043005"/>
    <lineage>
        <taxon>Eukaryota</taxon>
        <taxon>Fungi</taxon>
        <taxon>Dikarya</taxon>
        <taxon>Ascomycota</taxon>
        <taxon>Pezizomycotina</taxon>
        <taxon>Dothideomycetes</taxon>
        <taxon>Dothideomycetidae</taxon>
        <taxon>Dothideales</taxon>
        <taxon>Saccotheciaceae</taxon>
        <taxon>Aureobasidium</taxon>
    </lineage>
</organism>
<dbReference type="HOGENOM" id="CLU_085420_0_0_1"/>